<evidence type="ECO:0000313" key="2">
    <source>
        <dbReference type="Proteomes" id="UP000007266"/>
    </source>
</evidence>
<name>A0A139WLY3_TRICA</name>
<gene>
    <name evidence="1" type="primary">AUGUSTUS-3.0.2_31472</name>
    <name evidence="1" type="ORF">TcasGA2_TC031472</name>
</gene>
<dbReference type="EMBL" id="KQ971319">
    <property type="protein sequence ID" value="KYB28903.1"/>
    <property type="molecule type" value="Genomic_DNA"/>
</dbReference>
<reference evidence="1 2" key="2">
    <citation type="journal article" date="2010" name="Nucleic Acids Res.">
        <title>BeetleBase in 2010: revisions to provide comprehensive genomic information for Tribolium castaneum.</title>
        <authorList>
            <person name="Kim H.S."/>
            <person name="Murphy T."/>
            <person name="Xia J."/>
            <person name="Caragea D."/>
            <person name="Park Y."/>
            <person name="Beeman R.W."/>
            <person name="Lorenzen M.D."/>
            <person name="Butcher S."/>
            <person name="Manak J.R."/>
            <person name="Brown S.J."/>
        </authorList>
    </citation>
    <scope>GENOME REANNOTATION</scope>
    <source>
        <strain evidence="1 2">Georgia GA2</strain>
    </source>
</reference>
<sequence length="73" mass="8498">MRLRTNLNFDWFFLRGTYYSGYGGHTSVYQAIGGHILWSICFRKFGKCNAAQAAQKVKLCRTVVYFRTKVFTC</sequence>
<organism evidence="1 2">
    <name type="scientific">Tribolium castaneum</name>
    <name type="common">Red flour beetle</name>
    <dbReference type="NCBI Taxonomy" id="7070"/>
    <lineage>
        <taxon>Eukaryota</taxon>
        <taxon>Metazoa</taxon>
        <taxon>Ecdysozoa</taxon>
        <taxon>Arthropoda</taxon>
        <taxon>Hexapoda</taxon>
        <taxon>Insecta</taxon>
        <taxon>Pterygota</taxon>
        <taxon>Neoptera</taxon>
        <taxon>Endopterygota</taxon>
        <taxon>Coleoptera</taxon>
        <taxon>Polyphaga</taxon>
        <taxon>Cucujiformia</taxon>
        <taxon>Tenebrionidae</taxon>
        <taxon>Tenebrionidae incertae sedis</taxon>
        <taxon>Tribolium</taxon>
    </lineage>
</organism>
<reference evidence="1 2" key="1">
    <citation type="journal article" date="2008" name="Nature">
        <title>The genome of the model beetle and pest Tribolium castaneum.</title>
        <authorList>
            <consortium name="Tribolium Genome Sequencing Consortium"/>
            <person name="Richards S."/>
            <person name="Gibbs R.A."/>
            <person name="Weinstock G.M."/>
            <person name="Brown S.J."/>
            <person name="Denell R."/>
            <person name="Beeman R.W."/>
            <person name="Gibbs R."/>
            <person name="Beeman R.W."/>
            <person name="Brown S.J."/>
            <person name="Bucher G."/>
            <person name="Friedrich M."/>
            <person name="Grimmelikhuijzen C.J."/>
            <person name="Klingler M."/>
            <person name="Lorenzen M."/>
            <person name="Richards S."/>
            <person name="Roth S."/>
            <person name="Schroder R."/>
            <person name="Tautz D."/>
            <person name="Zdobnov E.M."/>
            <person name="Muzny D."/>
            <person name="Gibbs R.A."/>
            <person name="Weinstock G.M."/>
            <person name="Attaway T."/>
            <person name="Bell S."/>
            <person name="Buhay C.J."/>
            <person name="Chandrabose M.N."/>
            <person name="Chavez D."/>
            <person name="Clerk-Blankenburg K.P."/>
            <person name="Cree A."/>
            <person name="Dao M."/>
            <person name="Davis C."/>
            <person name="Chacko J."/>
            <person name="Dinh H."/>
            <person name="Dugan-Rocha S."/>
            <person name="Fowler G."/>
            <person name="Garner T.T."/>
            <person name="Garnes J."/>
            <person name="Gnirke A."/>
            <person name="Hawes A."/>
            <person name="Hernandez J."/>
            <person name="Hines S."/>
            <person name="Holder M."/>
            <person name="Hume J."/>
            <person name="Jhangiani S.N."/>
            <person name="Joshi V."/>
            <person name="Khan Z.M."/>
            <person name="Jackson L."/>
            <person name="Kovar C."/>
            <person name="Kowis A."/>
            <person name="Lee S."/>
            <person name="Lewis L.R."/>
            <person name="Margolis J."/>
            <person name="Morgan M."/>
            <person name="Nazareth L.V."/>
            <person name="Nguyen N."/>
            <person name="Okwuonu G."/>
            <person name="Parker D."/>
            <person name="Richards S."/>
            <person name="Ruiz S.J."/>
            <person name="Santibanez J."/>
            <person name="Savard J."/>
            <person name="Scherer S.E."/>
            <person name="Schneider B."/>
            <person name="Sodergren E."/>
            <person name="Tautz D."/>
            <person name="Vattahil S."/>
            <person name="Villasana D."/>
            <person name="White C.S."/>
            <person name="Wright R."/>
            <person name="Park Y."/>
            <person name="Beeman R.W."/>
            <person name="Lord J."/>
            <person name="Oppert B."/>
            <person name="Lorenzen M."/>
            <person name="Brown S."/>
            <person name="Wang L."/>
            <person name="Savard J."/>
            <person name="Tautz D."/>
            <person name="Richards S."/>
            <person name="Weinstock G."/>
            <person name="Gibbs R.A."/>
            <person name="Liu Y."/>
            <person name="Worley K."/>
            <person name="Weinstock G."/>
            <person name="Elsik C.G."/>
            <person name="Reese J.T."/>
            <person name="Elhaik E."/>
            <person name="Landan G."/>
            <person name="Graur D."/>
            <person name="Arensburger P."/>
            <person name="Atkinson P."/>
            <person name="Beeman R.W."/>
            <person name="Beidler J."/>
            <person name="Brown S.J."/>
            <person name="Demuth J.P."/>
            <person name="Drury D.W."/>
            <person name="Du Y.Z."/>
            <person name="Fujiwara H."/>
            <person name="Lorenzen M."/>
            <person name="Maselli V."/>
            <person name="Osanai M."/>
            <person name="Park Y."/>
            <person name="Robertson H.M."/>
            <person name="Tu Z."/>
            <person name="Wang J.J."/>
            <person name="Wang S."/>
            <person name="Richards S."/>
            <person name="Song H."/>
            <person name="Zhang L."/>
            <person name="Sodergren E."/>
            <person name="Werner D."/>
            <person name="Stanke M."/>
            <person name="Morgenstern B."/>
            <person name="Solovyev V."/>
            <person name="Kosarev P."/>
            <person name="Brown G."/>
            <person name="Chen H.C."/>
            <person name="Ermolaeva O."/>
            <person name="Hlavina W."/>
            <person name="Kapustin Y."/>
            <person name="Kiryutin B."/>
            <person name="Kitts P."/>
            <person name="Maglott D."/>
            <person name="Pruitt K."/>
            <person name="Sapojnikov V."/>
            <person name="Souvorov A."/>
            <person name="Mackey A.J."/>
            <person name="Waterhouse R.M."/>
            <person name="Wyder S."/>
            <person name="Zdobnov E.M."/>
            <person name="Zdobnov E.M."/>
            <person name="Wyder S."/>
            <person name="Kriventseva E.V."/>
            <person name="Kadowaki T."/>
            <person name="Bork P."/>
            <person name="Aranda M."/>
            <person name="Bao R."/>
            <person name="Beermann A."/>
            <person name="Berns N."/>
            <person name="Bolognesi R."/>
            <person name="Bonneton F."/>
            <person name="Bopp D."/>
            <person name="Brown S.J."/>
            <person name="Bucher G."/>
            <person name="Butts T."/>
            <person name="Chaumot A."/>
            <person name="Denell R.E."/>
            <person name="Ferrier D.E."/>
            <person name="Friedrich M."/>
            <person name="Gordon C.M."/>
            <person name="Jindra M."/>
            <person name="Klingler M."/>
            <person name="Lan Q."/>
            <person name="Lattorff H.M."/>
            <person name="Laudet V."/>
            <person name="von Levetsow C."/>
            <person name="Liu Z."/>
            <person name="Lutz R."/>
            <person name="Lynch J.A."/>
            <person name="da Fonseca R.N."/>
            <person name="Posnien N."/>
            <person name="Reuter R."/>
            <person name="Roth S."/>
            <person name="Savard J."/>
            <person name="Schinko J.B."/>
            <person name="Schmitt C."/>
            <person name="Schoppmeier M."/>
            <person name="Schroder R."/>
            <person name="Shippy T.D."/>
            <person name="Simonnet F."/>
            <person name="Marques-Souza H."/>
            <person name="Tautz D."/>
            <person name="Tomoyasu Y."/>
            <person name="Trauner J."/>
            <person name="Van der Zee M."/>
            <person name="Vervoort M."/>
            <person name="Wittkopp N."/>
            <person name="Wimmer E.A."/>
            <person name="Yang X."/>
            <person name="Jones A.K."/>
            <person name="Sattelle D.B."/>
            <person name="Ebert P.R."/>
            <person name="Nelson D."/>
            <person name="Scott J.G."/>
            <person name="Beeman R.W."/>
            <person name="Muthukrishnan S."/>
            <person name="Kramer K.J."/>
            <person name="Arakane Y."/>
            <person name="Beeman R.W."/>
            <person name="Zhu Q."/>
            <person name="Hogenkamp D."/>
            <person name="Dixit R."/>
            <person name="Oppert B."/>
            <person name="Jiang H."/>
            <person name="Zou Z."/>
            <person name="Marshall J."/>
            <person name="Elpidina E."/>
            <person name="Vinokurov K."/>
            <person name="Oppert C."/>
            <person name="Zou Z."/>
            <person name="Evans J."/>
            <person name="Lu Z."/>
            <person name="Zhao P."/>
            <person name="Sumathipala N."/>
            <person name="Altincicek B."/>
            <person name="Vilcinskas A."/>
            <person name="Williams M."/>
            <person name="Hultmark D."/>
            <person name="Hetru C."/>
            <person name="Jiang H."/>
            <person name="Grimmelikhuijzen C.J."/>
            <person name="Hauser F."/>
            <person name="Cazzamali G."/>
            <person name="Williamson M."/>
            <person name="Park Y."/>
            <person name="Li B."/>
            <person name="Tanaka Y."/>
            <person name="Predel R."/>
            <person name="Neupert S."/>
            <person name="Schachtner J."/>
            <person name="Verleyen P."/>
            <person name="Raible F."/>
            <person name="Bork P."/>
            <person name="Friedrich M."/>
            <person name="Walden K.K."/>
            <person name="Robertson H.M."/>
            <person name="Angeli S."/>
            <person name="Foret S."/>
            <person name="Bucher G."/>
            <person name="Schuetz S."/>
            <person name="Maleszka R."/>
            <person name="Wimmer E.A."/>
            <person name="Beeman R.W."/>
            <person name="Lorenzen M."/>
            <person name="Tomoyasu Y."/>
            <person name="Miller S.C."/>
            <person name="Grossmann D."/>
            <person name="Bucher G."/>
        </authorList>
    </citation>
    <scope>NUCLEOTIDE SEQUENCE [LARGE SCALE GENOMIC DNA]</scope>
    <source>
        <strain evidence="1 2">Georgia GA2</strain>
    </source>
</reference>
<dbReference type="InParanoid" id="A0A139WLY3"/>
<proteinExistence type="predicted"/>
<dbReference type="Proteomes" id="UP000007266">
    <property type="component" value="Linkage group 3"/>
</dbReference>
<dbReference type="AlphaFoldDB" id="A0A139WLY3"/>
<accession>A0A139WLY3</accession>
<protein>
    <submittedName>
        <fullName evidence="1">Uncharacterized protein</fullName>
    </submittedName>
</protein>
<evidence type="ECO:0000313" key="1">
    <source>
        <dbReference type="EMBL" id="KYB28903.1"/>
    </source>
</evidence>
<keyword evidence="2" id="KW-1185">Reference proteome</keyword>